<dbReference type="PROSITE" id="PS51133">
    <property type="entry name" value="ZF_TFIIS_2"/>
    <property type="match status" value="1"/>
</dbReference>
<dbReference type="Gene3D" id="2.20.25.10">
    <property type="match status" value="1"/>
</dbReference>
<evidence type="ECO:0000313" key="9">
    <source>
        <dbReference type="Proteomes" id="UP000051530"/>
    </source>
</evidence>
<dbReference type="SUPFAM" id="SSF46942">
    <property type="entry name" value="Elongation factor TFIIS domain 2"/>
    <property type="match status" value="1"/>
</dbReference>
<dbReference type="Pfam" id="PF07500">
    <property type="entry name" value="TFIIS_M"/>
    <property type="match status" value="1"/>
</dbReference>
<dbReference type="InterPro" id="IPR001222">
    <property type="entry name" value="Znf_TFIIS"/>
</dbReference>
<gene>
    <name evidence="8" type="ORF">M153_250009098</name>
</gene>
<dbReference type="SUPFAM" id="SSF57783">
    <property type="entry name" value="Zinc beta-ribbon"/>
    <property type="match status" value="1"/>
</dbReference>
<keyword evidence="1" id="KW-0479">Metal-binding</keyword>
<dbReference type="Proteomes" id="UP000051530">
    <property type="component" value="Unassembled WGS sequence"/>
</dbReference>
<dbReference type="GO" id="GO:0003676">
    <property type="term" value="F:nucleic acid binding"/>
    <property type="evidence" value="ECO:0007669"/>
    <property type="project" value="InterPro"/>
</dbReference>
<dbReference type="Gene3D" id="1.10.472.30">
    <property type="entry name" value="Transcription elongation factor S-II, central domain"/>
    <property type="match status" value="1"/>
</dbReference>
<dbReference type="Pfam" id="PF01096">
    <property type="entry name" value="Zn_ribbon_TFIIS"/>
    <property type="match status" value="1"/>
</dbReference>
<evidence type="ECO:0000256" key="2">
    <source>
        <dbReference type="ARBA" id="ARBA00022771"/>
    </source>
</evidence>
<keyword evidence="8" id="KW-0648">Protein biosynthesis</keyword>
<evidence type="ECO:0000259" key="7">
    <source>
        <dbReference type="PROSITE" id="PS51321"/>
    </source>
</evidence>
<dbReference type="SMART" id="SM00440">
    <property type="entry name" value="ZnF_C2C2"/>
    <property type="match status" value="1"/>
</dbReference>
<dbReference type="OrthoDB" id="44867at2759"/>
<keyword evidence="2 5" id="KW-0863">Zinc-finger</keyword>
<dbReference type="PANTHER" id="PTHR11477:SF0">
    <property type="entry name" value="IP08861P-RELATED"/>
    <property type="match status" value="1"/>
</dbReference>
<accession>A0A0R0M886</accession>
<feature type="domain" description="TFIIS central" evidence="7">
    <location>
        <begin position="23"/>
        <end position="132"/>
    </location>
</feature>
<dbReference type="InterPro" id="IPR035100">
    <property type="entry name" value="TF_IIS-typ"/>
</dbReference>
<comment type="caution">
    <text evidence="8">The sequence shown here is derived from an EMBL/GenBank/DDBJ whole genome shotgun (WGS) entry which is preliminary data.</text>
</comment>
<evidence type="ECO:0000256" key="4">
    <source>
        <dbReference type="ARBA" id="ARBA00023242"/>
    </source>
</evidence>
<keyword evidence="4" id="KW-0539">Nucleus</keyword>
<proteinExistence type="predicted"/>
<keyword evidence="8" id="KW-0251">Elongation factor</keyword>
<organism evidence="8 9">
    <name type="scientific">Pseudoloma neurophilia</name>
    <dbReference type="NCBI Taxonomy" id="146866"/>
    <lineage>
        <taxon>Eukaryota</taxon>
        <taxon>Fungi</taxon>
        <taxon>Fungi incertae sedis</taxon>
        <taxon>Microsporidia</taxon>
        <taxon>Pseudoloma</taxon>
    </lineage>
</organism>
<evidence type="ECO:0000259" key="6">
    <source>
        <dbReference type="PROSITE" id="PS51133"/>
    </source>
</evidence>
<keyword evidence="3" id="KW-0862">Zinc</keyword>
<dbReference type="PANTHER" id="PTHR11477">
    <property type="entry name" value="TRANSCRIPTION FACTOR S-II ZINC FINGER DOMAIN-CONTAINING PROTEIN"/>
    <property type="match status" value="1"/>
</dbReference>
<dbReference type="PIRSF" id="PIRSF006704">
    <property type="entry name" value="TF_IIS"/>
    <property type="match status" value="1"/>
</dbReference>
<reference evidence="8 9" key="1">
    <citation type="submission" date="2015-07" db="EMBL/GenBank/DDBJ databases">
        <title>The genome of Pseudoloma neurophilia, a relevant intracellular parasite of the zebrafish.</title>
        <authorList>
            <person name="Ndikumana S."/>
            <person name="Pelin A."/>
            <person name="Sanders J."/>
            <person name="Corradi N."/>
        </authorList>
    </citation>
    <scope>NUCLEOTIDE SEQUENCE [LARGE SCALE GENOMIC DNA]</scope>
    <source>
        <strain evidence="8 9">MK1</strain>
    </source>
</reference>
<dbReference type="AlphaFoldDB" id="A0A0R0M886"/>
<dbReference type="EMBL" id="LGUB01000005">
    <property type="protein sequence ID" value="KRH95120.1"/>
    <property type="molecule type" value="Genomic_DNA"/>
</dbReference>
<evidence type="ECO:0000256" key="5">
    <source>
        <dbReference type="PROSITE-ProRule" id="PRU00472"/>
    </source>
</evidence>
<dbReference type="PROSITE" id="PS51321">
    <property type="entry name" value="TFIIS_CENTRAL"/>
    <property type="match status" value="1"/>
</dbReference>
<dbReference type="InterPro" id="IPR036575">
    <property type="entry name" value="TFIIS_cen_dom_sf"/>
</dbReference>
<keyword evidence="9" id="KW-1185">Reference proteome</keyword>
<evidence type="ECO:0000313" key="8">
    <source>
        <dbReference type="EMBL" id="KRH95120.1"/>
    </source>
</evidence>
<dbReference type="CDD" id="cd13749">
    <property type="entry name" value="Zn-ribbon_TFIIS"/>
    <property type="match status" value="1"/>
</dbReference>
<dbReference type="VEuPathDB" id="MicrosporidiaDB:M153_250009098"/>
<protein>
    <submittedName>
        <fullName evidence="8">Transcription elongation factor S-II</fullName>
    </submittedName>
</protein>
<evidence type="ECO:0000256" key="1">
    <source>
        <dbReference type="ARBA" id="ARBA00022723"/>
    </source>
</evidence>
<evidence type="ECO:0000256" key="3">
    <source>
        <dbReference type="ARBA" id="ARBA00022833"/>
    </source>
</evidence>
<dbReference type="GO" id="GO:0008270">
    <property type="term" value="F:zinc ion binding"/>
    <property type="evidence" value="ECO:0007669"/>
    <property type="project" value="UniProtKB-KW"/>
</dbReference>
<dbReference type="GO" id="GO:0003746">
    <property type="term" value="F:translation elongation factor activity"/>
    <property type="evidence" value="ECO:0007669"/>
    <property type="project" value="UniProtKB-KW"/>
</dbReference>
<dbReference type="InterPro" id="IPR003618">
    <property type="entry name" value="TFIIS_cen_dom"/>
</dbReference>
<sequence length="174" mass="20036">MVSTNELQQSQILPDIFLTGVPARDKIIKTFFSAFQEVIPDSDPTACGKLAYEIESYIRNEKVHPQIVKTKFLNLKMPQNQLCYRIYYNELSIGDFFNLTPEQMKSTEMTQKDAKMVQEGISNSQMAESGEVTNIFTCGKCKQKNCRYRQLQTRSADEPMTTFVFCKCGHVWKC</sequence>
<feature type="domain" description="TFIIS-type" evidence="6">
    <location>
        <begin position="134"/>
        <end position="173"/>
    </location>
</feature>
<dbReference type="GO" id="GO:0006351">
    <property type="term" value="P:DNA-templated transcription"/>
    <property type="evidence" value="ECO:0007669"/>
    <property type="project" value="InterPro"/>
</dbReference>
<dbReference type="GO" id="GO:0005634">
    <property type="term" value="C:nucleus"/>
    <property type="evidence" value="ECO:0007669"/>
    <property type="project" value="TreeGrafter"/>
</dbReference>
<name>A0A0R0M886_9MICR</name>